<dbReference type="EMBL" id="CP002546">
    <property type="protein sequence ID" value="ADY58045.1"/>
    <property type="molecule type" value="Genomic_DNA"/>
</dbReference>
<dbReference type="HOGENOM" id="CLU_041661_0_0_0"/>
<dbReference type="eggNOG" id="COG2165">
    <property type="taxonomic scope" value="Bacteria"/>
</dbReference>
<evidence type="ECO:0000313" key="2">
    <source>
        <dbReference type="EMBL" id="ADY58045.1"/>
    </source>
</evidence>
<dbReference type="Proteomes" id="UP000006860">
    <property type="component" value="Chromosome"/>
</dbReference>
<dbReference type="PANTHER" id="PTHR30093">
    <property type="entry name" value="GENERAL SECRETION PATHWAY PROTEIN G"/>
    <property type="match status" value="1"/>
</dbReference>
<accession>F0SRI4</accession>
<sequence length="331" mass="35878">MMHHSDKHGFTLIELLVSISIIAVLIALLLPAVQQSRAAARATSCRNNLRQMAIAIHNFHDVNNAVPPARLILDSVPADVPGETAGRDEPPWLIWLLPYLEQAAFSDDWDSFEVYDQQDDAARSHALPVFLCPERHSADNAHCPEQTIFISAPCGCLAGSQQVPGGAVTDYAANHGDLSPGSSGTTNDFYWGGRGTGVIISSRPATDNAGNLQRDWADKIRFRDITDGTSNTFLIGETHVPLGKLNQSPYNGPAYLGRYLFHFARLAGPGVPISHGPEDTRAFEYSFGSNHKGFVNFAFADGRVTSVNTSLSSRLAGHLANRKDGQQVGEF</sequence>
<dbReference type="InterPro" id="IPR045584">
    <property type="entry name" value="Pilin-like"/>
</dbReference>
<dbReference type="KEGG" id="pbs:Plabr_0418"/>
<dbReference type="InterPro" id="IPR011453">
    <property type="entry name" value="DUF1559"/>
</dbReference>
<dbReference type="STRING" id="756272.Plabr_0418"/>
<keyword evidence="3" id="KW-1185">Reference proteome</keyword>
<dbReference type="AlphaFoldDB" id="F0SRI4"/>
<dbReference type="InterPro" id="IPR012902">
    <property type="entry name" value="N_methyl_site"/>
</dbReference>
<dbReference type="RefSeq" id="WP_013626789.1">
    <property type="nucleotide sequence ID" value="NC_015174.1"/>
</dbReference>
<dbReference type="Gene3D" id="3.30.700.10">
    <property type="entry name" value="Glycoprotein, Type 4 Pilin"/>
    <property type="match status" value="1"/>
</dbReference>
<proteinExistence type="predicted"/>
<dbReference type="NCBIfam" id="TIGR02532">
    <property type="entry name" value="IV_pilin_GFxxxE"/>
    <property type="match status" value="1"/>
</dbReference>
<dbReference type="OrthoDB" id="255848at2"/>
<dbReference type="SUPFAM" id="SSF54523">
    <property type="entry name" value="Pili subunits"/>
    <property type="match status" value="1"/>
</dbReference>
<feature type="domain" description="DUF1559" evidence="1">
    <location>
        <begin position="34"/>
        <end position="244"/>
    </location>
</feature>
<protein>
    <recommendedName>
        <fullName evidence="1">DUF1559 domain-containing protein</fullName>
    </recommendedName>
</protein>
<evidence type="ECO:0000313" key="3">
    <source>
        <dbReference type="Proteomes" id="UP000006860"/>
    </source>
</evidence>
<evidence type="ECO:0000259" key="1">
    <source>
        <dbReference type="Pfam" id="PF07596"/>
    </source>
</evidence>
<gene>
    <name evidence="2" type="ordered locus">Plabr_0418</name>
</gene>
<dbReference type="PANTHER" id="PTHR30093:SF2">
    <property type="entry name" value="TYPE II SECRETION SYSTEM PROTEIN H"/>
    <property type="match status" value="1"/>
</dbReference>
<dbReference type="Pfam" id="PF07596">
    <property type="entry name" value="SBP_bac_10"/>
    <property type="match status" value="1"/>
</dbReference>
<dbReference type="PROSITE" id="PS00409">
    <property type="entry name" value="PROKAR_NTER_METHYL"/>
    <property type="match status" value="1"/>
</dbReference>
<name>F0SRI4_RUBBR</name>
<organism evidence="2 3">
    <name type="scientific">Rubinisphaera brasiliensis (strain ATCC 49424 / DSM 5305 / JCM 21570 / IAM 15109 / NBRC 103401 / IFAM 1448)</name>
    <name type="common">Planctomyces brasiliensis</name>
    <dbReference type="NCBI Taxonomy" id="756272"/>
    <lineage>
        <taxon>Bacteria</taxon>
        <taxon>Pseudomonadati</taxon>
        <taxon>Planctomycetota</taxon>
        <taxon>Planctomycetia</taxon>
        <taxon>Planctomycetales</taxon>
        <taxon>Planctomycetaceae</taxon>
        <taxon>Rubinisphaera</taxon>
    </lineage>
</organism>
<reference evidence="3" key="1">
    <citation type="submission" date="2011-02" db="EMBL/GenBank/DDBJ databases">
        <title>The complete genome of Planctomyces brasiliensis DSM 5305.</title>
        <authorList>
            <person name="Lucas S."/>
            <person name="Copeland A."/>
            <person name="Lapidus A."/>
            <person name="Bruce D."/>
            <person name="Goodwin L."/>
            <person name="Pitluck S."/>
            <person name="Kyrpides N."/>
            <person name="Mavromatis K."/>
            <person name="Pagani I."/>
            <person name="Ivanova N."/>
            <person name="Ovchinnikova G."/>
            <person name="Lu M."/>
            <person name="Detter J.C."/>
            <person name="Han C."/>
            <person name="Land M."/>
            <person name="Hauser L."/>
            <person name="Markowitz V."/>
            <person name="Cheng J.-F."/>
            <person name="Hugenholtz P."/>
            <person name="Woyke T."/>
            <person name="Wu D."/>
            <person name="Tindall B."/>
            <person name="Pomrenke H.G."/>
            <person name="Brambilla E."/>
            <person name="Klenk H.-P."/>
            <person name="Eisen J.A."/>
        </authorList>
    </citation>
    <scope>NUCLEOTIDE SEQUENCE [LARGE SCALE GENOMIC DNA]</scope>
    <source>
        <strain evidence="3">ATCC 49424 / DSM 5305 / JCM 21570 / NBRC 103401 / IFAM 1448</strain>
    </source>
</reference>
<dbReference type="Pfam" id="PF07963">
    <property type="entry name" value="N_methyl"/>
    <property type="match status" value="1"/>
</dbReference>